<protein>
    <submittedName>
        <fullName evidence="1">Adenylate kinase</fullName>
    </submittedName>
</protein>
<dbReference type="AlphaFoldDB" id="A0A2W5PXB1"/>
<proteinExistence type="predicted"/>
<dbReference type="Proteomes" id="UP000249417">
    <property type="component" value="Unassembled WGS sequence"/>
</dbReference>
<evidence type="ECO:0000313" key="1">
    <source>
        <dbReference type="EMBL" id="PZQ43720.1"/>
    </source>
</evidence>
<dbReference type="GO" id="GO:0016301">
    <property type="term" value="F:kinase activity"/>
    <property type="evidence" value="ECO:0007669"/>
    <property type="project" value="UniProtKB-KW"/>
</dbReference>
<dbReference type="CDD" id="cd02019">
    <property type="entry name" value="NK"/>
    <property type="match status" value="1"/>
</dbReference>
<keyword evidence="1" id="KW-0808">Transferase</keyword>
<name>A0A2W5PXB1_9BACT</name>
<sequence>MPKPTASNRIAIIGPSSSGKSTLAGNLSHMLEAPVLHLDQLAHIPHSNWKRQPSDFIVLEQRKFMLDNERWIIEGNYSVCMPERFDHADTVIWCDPSLAGCIYRYIKRCIEGDKNRAGALDGAKGEFSIELIKFTLNTYPKNKLKYANLIAQAPHLKLLHLKTFKDIKQFKL</sequence>
<dbReference type="SUPFAM" id="SSF52540">
    <property type="entry name" value="P-loop containing nucleoside triphosphate hydrolases"/>
    <property type="match status" value="1"/>
</dbReference>
<dbReference type="PANTHER" id="PTHR37816:SF3">
    <property type="entry name" value="MODULATES DNA TOPOLOGY"/>
    <property type="match status" value="1"/>
</dbReference>
<dbReference type="InterPro" id="IPR027417">
    <property type="entry name" value="P-loop_NTPase"/>
</dbReference>
<accession>A0A2W5PXB1</accession>
<comment type="caution">
    <text evidence="1">The sequence shown here is derived from an EMBL/GenBank/DDBJ whole genome shotgun (WGS) entry which is preliminary data.</text>
</comment>
<organism evidence="1 2">
    <name type="scientific">Micavibrio aeruginosavorus</name>
    <dbReference type="NCBI Taxonomy" id="349221"/>
    <lineage>
        <taxon>Bacteria</taxon>
        <taxon>Pseudomonadati</taxon>
        <taxon>Bdellovibrionota</taxon>
        <taxon>Bdellovibrionia</taxon>
        <taxon>Bdellovibrionales</taxon>
        <taxon>Pseudobdellovibrionaceae</taxon>
        <taxon>Micavibrio</taxon>
    </lineage>
</organism>
<keyword evidence="1" id="KW-0418">Kinase</keyword>
<dbReference type="PANTHER" id="PTHR37816">
    <property type="entry name" value="YALI0E33011P"/>
    <property type="match status" value="1"/>
</dbReference>
<dbReference type="Gene3D" id="3.40.50.300">
    <property type="entry name" value="P-loop containing nucleotide triphosphate hydrolases"/>
    <property type="match status" value="1"/>
</dbReference>
<evidence type="ECO:0000313" key="2">
    <source>
        <dbReference type="Proteomes" id="UP000249417"/>
    </source>
</evidence>
<dbReference type="InterPro" id="IPR052922">
    <property type="entry name" value="Cytidylate_Kinase-2"/>
</dbReference>
<dbReference type="EMBL" id="QFQB01000135">
    <property type="protein sequence ID" value="PZQ43720.1"/>
    <property type="molecule type" value="Genomic_DNA"/>
</dbReference>
<gene>
    <name evidence="1" type="ORF">DI551_11580</name>
</gene>
<reference evidence="1 2" key="1">
    <citation type="submission" date="2017-08" db="EMBL/GenBank/DDBJ databases">
        <title>Infants hospitalized years apart are colonized by the same room-sourced microbial strains.</title>
        <authorList>
            <person name="Brooks B."/>
            <person name="Olm M.R."/>
            <person name="Firek B.A."/>
            <person name="Baker R."/>
            <person name="Thomas B.C."/>
            <person name="Morowitz M.J."/>
            <person name="Banfield J.F."/>
        </authorList>
    </citation>
    <scope>NUCLEOTIDE SEQUENCE [LARGE SCALE GENOMIC DNA]</scope>
    <source>
        <strain evidence="1">S2_005_002_R2_29</strain>
    </source>
</reference>